<dbReference type="PANTHER" id="PTHR46743">
    <property type="entry name" value="TEICHOIC ACIDS EXPORT ATP-BINDING PROTEIN TAGH"/>
    <property type="match status" value="1"/>
</dbReference>
<dbReference type="GO" id="GO:0016887">
    <property type="term" value="F:ATP hydrolysis activity"/>
    <property type="evidence" value="ECO:0007669"/>
    <property type="project" value="InterPro"/>
</dbReference>
<feature type="domain" description="ABC transporter" evidence="6">
    <location>
        <begin position="7"/>
        <end position="248"/>
    </location>
</feature>
<keyword evidence="5" id="KW-1278">Translocase</keyword>
<dbReference type="InterPro" id="IPR029439">
    <property type="entry name" value="Wzt_C"/>
</dbReference>
<dbReference type="SUPFAM" id="SSF52540">
    <property type="entry name" value="P-loop containing nucleoside triphosphate hydrolases"/>
    <property type="match status" value="1"/>
</dbReference>
<evidence type="ECO:0000256" key="2">
    <source>
        <dbReference type="ARBA" id="ARBA00022448"/>
    </source>
</evidence>
<name>A0A917FM95_9BACL</name>
<proteinExistence type="inferred from homology"/>
<keyword evidence="8" id="KW-1185">Reference proteome</keyword>
<reference evidence="7" key="2">
    <citation type="submission" date="2020-09" db="EMBL/GenBank/DDBJ databases">
        <authorList>
            <person name="Sun Q."/>
            <person name="Zhou Y."/>
        </authorList>
    </citation>
    <scope>NUCLEOTIDE SEQUENCE</scope>
    <source>
        <strain evidence="7">CGMCC 1.12987</strain>
    </source>
</reference>
<dbReference type="Pfam" id="PF00005">
    <property type="entry name" value="ABC_tran"/>
    <property type="match status" value="1"/>
</dbReference>
<evidence type="ECO:0000256" key="4">
    <source>
        <dbReference type="ARBA" id="ARBA00022840"/>
    </source>
</evidence>
<evidence type="ECO:0000256" key="5">
    <source>
        <dbReference type="ARBA" id="ARBA00022967"/>
    </source>
</evidence>
<keyword evidence="2" id="KW-0813">Transport</keyword>
<dbReference type="GO" id="GO:0140359">
    <property type="term" value="F:ABC-type transporter activity"/>
    <property type="evidence" value="ECO:0007669"/>
    <property type="project" value="InterPro"/>
</dbReference>
<dbReference type="InterPro" id="IPR015860">
    <property type="entry name" value="ABC_transpr_TagH-like"/>
</dbReference>
<evidence type="ECO:0000259" key="6">
    <source>
        <dbReference type="PROSITE" id="PS50893"/>
    </source>
</evidence>
<dbReference type="PANTHER" id="PTHR46743:SF2">
    <property type="entry name" value="TEICHOIC ACIDS EXPORT ATP-BINDING PROTEIN TAGH"/>
    <property type="match status" value="1"/>
</dbReference>
<comment type="caution">
    <text evidence="7">The sequence shown here is derived from an EMBL/GenBank/DDBJ whole genome shotgun (WGS) entry which is preliminary data.</text>
</comment>
<comment type="similarity">
    <text evidence="1">Belongs to the ABC transporter superfamily.</text>
</comment>
<evidence type="ECO:0000256" key="3">
    <source>
        <dbReference type="ARBA" id="ARBA00022741"/>
    </source>
</evidence>
<dbReference type="AlphaFoldDB" id="A0A917FM95"/>
<dbReference type="InterPro" id="IPR027417">
    <property type="entry name" value="P-loop_NTPase"/>
</dbReference>
<dbReference type="Pfam" id="PF14524">
    <property type="entry name" value="Wzt_C"/>
    <property type="match status" value="1"/>
</dbReference>
<dbReference type="RefSeq" id="WP_188529085.1">
    <property type="nucleotide sequence ID" value="NZ_BMGR01000002.1"/>
</dbReference>
<dbReference type="EMBL" id="BMGR01000002">
    <property type="protein sequence ID" value="GGF92312.1"/>
    <property type="molecule type" value="Genomic_DNA"/>
</dbReference>
<dbReference type="Proteomes" id="UP000644756">
    <property type="component" value="Unassembled WGS sequence"/>
</dbReference>
<dbReference type="CDD" id="cd10147">
    <property type="entry name" value="Wzt_C-like"/>
    <property type="match status" value="1"/>
</dbReference>
<dbReference type="GO" id="GO:0016020">
    <property type="term" value="C:membrane"/>
    <property type="evidence" value="ECO:0007669"/>
    <property type="project" value="InterPro"/>
</dbReference>
<gene>
    <name evidence="7" type="ORF">GCM10010916_07140</name>
</gene>
<keyword evidence="3" id="KW-0547">Nucleotide-binding</keyword>
<dbReference type="GO" id="GO:0005524">
    <property type="term" value="F:ATP binding"/>
    <property type="evidence" value="ECO:0007669"/>
    <property type="project" value="UniProtKB-KW"/>
</dbReference>
<dbReference type="PROSITE" id="PS50893">
    <property type="entry name" value="ABC_TRANSPORTER_2"/>
    <property type="match status" value="1"/>
</dbReference>
<reference evidence="7" key="1">
    <citation type="journal article" date="2014" name="Int. J. Syst. Evol. Microbiol.">
        <title>Complete genome sequence of Corynebacterium casei LMG S-19264T (=DSM 44701T), isolated from a smear-ripened cheese.</title>
        <authorList>
            <consortium name="US DOE Joint Genome Institute (JGI-PGF)"/>
            <person name="Walter F."/>
            <person name="Albersmeier A."/>
            <person name="Kalinowski J."/>
            <person name="Ruckert C."/>
        </authorList>
    </citation>
    <scope>NUCLEOTIDE SEQUENCE</scope>
    <source>
        <strain evidence="7">CGMCC 1.12987</strain>
    </source>
</reference>
<dbReference type="SMART" id="SM00382">
    <property type="entry name" value="AAA"/>
    <property type="match status" value="1"/>
</dbReference>
<dbReference type="InterPro" id="IPR003439">
    <property type="entry name" value="ABC_transporter-like_ATP-bd"/>
</dbReference>
<evidence type="ECO:0000313" key="7">
    <source>
        <dbReference type="EMBL" id="GGF92312.1"/>
    </source>
</evidence>
<dbReference type="Gene3D" id="2.70.50.60">
    <property type="entry name" value="abc- transporter (atp binding component) like domain"/>
    <property type="match status" value="1"/>
</dbReference>
<dbReference type="CDD" id="cd03220">
    <property type="entry name" value="ABC_KpsT_Wzt"/>
    <property type="match status" value="1"/>
</dbReference>
<dbReference type="InterPro" id="IPR003593">
    <property type="entry name" value="AAA+_ATPase"/>
</dbReference>
<evidence type="ECO:0000256" key="1">
    <source>
        <dbReference type="ARBA" id="ARBA00005417"/>
    </source>
</evidence>
<sequence>MSEQTVISIKNVSKAFKIYRDKPLTIKEKFLKLRSNEYSNFYALNDVSLDIKKGETVGLIGHNGCGKSTLLKLITKILYPDSGEIEVNGRISSLIELGAGFHPDFTGRENIYINASIFGLSRKEIDGKVDEIIRFSELGDFIENPVRTYSSGMYMRLAFSVAINVNPEILLIDEILSVGDANFQKKCYDKIEGFKNNGATIVIVAHDLGTLEKICDRVIWMNAGKIVEQGDADRVIDLYTQHMNKKFVEQTQKEYINGTMKQASGDENPQIAAPKQSELEFSEDIRWGSKEVEIIEARIINRNGESTNAISAGEPVTIEIDYKVNKPQKEYIFGVGFYTSERVLIYGNNTEIGKLKLRSIQPRGTVKFQIDECNLLSGHYKLNVAVVDGDHRALDFIKYYMDFSVVSNDKAVGVLSIKHHWEVD</sequence>
<keyword evidence="4 7" id="KW-0067">ATP-binding</keyword>
<dbReference type="Gene3D" id="3.40.50.300">
    <property type="entry name" value="P-loop containing nucleotide triphosphate hydrolases"/>
    <property type="match status" value="1"/>
</dbReference>
<accession>A0A917FM95</accession>
<evidence type="ECO:0000313" key="8">
    <source>
        <dbReference type="Proteomes" id="UP000644756"/>
    </source>
</evidence>
<protein>
    <submittedName>
        <fullName evidence="7">Sugar ABC transporter ATP-binding protein</fullName>
    </submittedName>
</protein>
<dbReference type="InterPro" id="IPR050683">
    <property type="entry name" value="Bact_Polysacc_Export_ATP-bd"/>
</dbReference>
<organism evidence="7 8">
    <name type="scientific">Paenibacillus abyssi</name>
    <dbReference type="NCBI Taxonomy" id="1340531"/>
    <lineage>
        <taxon>Bacteria</taxon>
        <taxon>Bacillati</taxon>
        <taxon>Bacillota</taxon>
        <taxon>Bacilli</taxon>
        <taxon>Bacillales</taxon>
        <taxon>Paenibacillaceae</taxon>
        <taxon>Paenibacillus</taxon>
    </lineage>
</organism>